<evidence type="ECO:0000313" key="2">
    <source>
        <dbReference type="Proteomes" id="UP000799537"/>
    </source>
</evidence>
<dbReference type="Proteomes" id="UP000799537">
    <property type="component" value="Unassembled WGS sequence"/>
</dbReference>
<dbReference type="GeneID" id="54568023"/>
<proteinExistence type="predicted"/>
<dbReference type="InterPro" id="IPR027796">
    <property type="entry name" value="OTT_1508_deam-like"/>
</dbReference>
<dbReference type="EMBL" id="ML993650">
    <property type="protein sequence ID" value="KAF2158754.1"/>
    <property type="molecule type" value="Genomic_DNA"/>
</dbReference>
<evidence type="ECO:0000313" key="1">
    <source>
        <dbReference type="EMBL" id="KAF2158754.1"/>
    </source>
</evidence>
<keyword evidence="2" id="KW-1185">Reference proteome</keyword>
<name>A0A6A6BVC6_ZASCE</name>
<dbReference type="OrthoDB" id="3644624at2759"/>
<dbReference type="RefSeq" id="XP_033659643.1">
    <property type="nucleotide sequence ID" value="XM_033814751.1"/>
</dbReference>
<dbReference type="Pfam" id="PF14441">
    <property type="entry name" value="OTT_1508_deam"/>
    <property type="match status" value="1"/>
</dbReference>
<accession>A0A6A6BVC6</accession>
<sequence>MRAFVQNEAVAKHPVHAEIQLLWHYEMLAPKVKPRVISSSKKACFLCNLMFQIHGVHLAPATHGRLYVKWGLPELEGHTLRQAHLRQALKKLEEVVDCQLQDMMERPRRTLPAPFESTIFPSAACSYTNRSADSGVTVCSNAAPTEAMALLNIRTIDEPRRHIFSTGFRQLQVENIAPSWLPDGQRRGMIMPRYQNSNARWLTRPYIN</sequence>
<protein>
    <submittedName>
        <fullName evidence="1">Uncharacterized protein</fullName>
    </submittedName>
</protein>
<reference evidence="1" key="1">
    <citation type="journal article" date="2020" name="Stud. Mycol.">
        <title>101 Dothideomycetes genomes: a test case for predicting lifestyles and emergence of pathogens.</title>
        <authorList>
            <person name="Haridas S."/>
            <person name="Albert R."/>
            <person name="Binder M."/>
            <person name="Bloem J."/>
            <person name="Labutti K."/>
            <person name="Salamov A."/>
            <person name="Andreopoulos B."/>
            <person name="Baker S."/>
            <person name="Barry K."/>
            <person name="Bills G."/>
            <person name="Bluhm B."/>
            <person name="Cannon C."/>
            <person name="Castanera R."/>
            <person name="Culley D."/>
            <person name="Daum C."/>
            <person name="Ezra D."/>
            <person name="Gonzalez J."/>
            <person name="Henrissat B."/>
            <person name="Kuo A."/>
            <person name="Liang C."/>
            <person name="Lipzen A."/>
            <person name="Lutzoni F."/>
            <person name="Magnuson J."/>
            <person name="Mondo S."/>
            <person name="Nolan M."/>
            <person name="Ohm R."/>
            <person name="Pangilinan J."/>
            <person name="Park H.-J."/>
            <person name="Ramirez L."/>
            <person name="Alfaro M."/>
            <person name="Sun H."/>
            <person name="Tritt A."/>
            <person name="Yoshinaga Y."/>
            <person name="Zwiers L.-H."/>
            <person name="Turgeon B."/>
            <person name="Goodwin S."/>
            <person name="Spatafora J."/>
            <person name="Crous P."/>
            <person name="Grigoriev I."/>
        </authorList>
    </citation>
    <scope>NUCLEOTIDE SEQUENCE</scope>
    <source>
        <strain evidence="1">ATCC 36951</strain>
    </source>
</reference>
<organism evidence="1 2">
    <name type="scientific">Zasmidium cellare ATCC 36951</name>
    <dbReference type="NCBI Taxonomy" id="1080233"/>
    <lineage>
        <taxon>Eukaryota</taxon>
        <taxon>Fungi</taxon>
        <taxon>Dikarya</taxon>
        <taxon>Ascomycota</taxon>
        <taxon>Pezizomycotina</taxon>
        <taxon>Dothideomycetes</taxon>
        <taxon>Dothideomycetidae</taxon>
        <taxon>Mycosphaerellales</taxon>
        <taxon>Mycosphaerellaceae</taxon>
        <taxon>Zasmidium</taxon>
    </lineage>
</organism>
<gene>
    <name evidence="1" type="ORF">M409DRAFT_61411</name>
</gene>
<dbReference type="AlphaFoldDB" id="A0A6A6BVC6"/>